<reference evidence="9 10" key="1">
    <citation type="submission" date="2016-03" db="EMBL/GenBank/DDBJ databases">
        <title>Complete genome sequence of Shewanella psychrophila WP2, a deep sea bacterium isolated from west Pacific sediment.</title>
        <authorList>
            <person name="Xu G."/>
            <person name="Jian H."/>
        </authorList>
    </citation>
    <scope>NUCLEOTIDE SEQUENCE [LARGE SCALE GENOMIC DNA]</scope>
    <source>
        <strain evidence="9 10">WP2</strain>
    </source>
</reference>
<evidence type="ECO:0000256" key="1">
    <source>
        <dbReference type="ARBA" id="ARBA00004418"/>
    </source>
</evidence>
<keyword evidence="9" id="KW-0969">Cilium</keyword>
<dbReference type="Gene3D" id="3.90.1210.10">
    <property type="entry name" value="Antifreeze-like/N-acetylneuraminic acid synthase C-terminal domain"/>
    <property type="match status" value="1"/>
</dbReference>
<dbReference type="SMART" id="SM00858">
    <property type="entry name" value="SAF"/>
    <property type="match status" value="1"/>
</dbReference>
<dbReference type="Pfam" id="PF13144">
    <property type="entry name" value="ChapFlgA"/>
    <property type="match status" value="1"/>
</dbReference>
<evidence type="ECO:0000259" key="8">
    <source>
        <dbReference type="SMART" id="SM00858"/>
    </source>
</evidence>
<dbReference type="Gene3D" id="2.30.30.760">
    <property type="match status" value="1"/>
</dbReference>
<feature type="domain" description="SAF" evidence="8">
    <location>
        <begin position="123"/>
        <end position="185"/>
    </location>
</feature>
<gene>
    <name evidence="9" type="ORF">Sps_00109</name>
</gene>
<comment type="similarity">
    <text evidence="2 7">Belongs to the FlgA family.</text>
</comment>
<dbReference type="KEGG" id="spsw:Sps_00109"/>
<keyword evidence="7" id="KW-1005">Bacterial flagellum biogenesis</keyword>
<evidence type="ECO:0000256" key="3">
    <source>
        <dbReference type="ARBA" id="ARBA00014754"/>
    </source>
</evidence>
<dbReference type="PANTHER" id="PTHR36307:SF1">
    <property type="entry name" value="FLAGELLA BASAL BODY P-RING FORMATION PROTEIN FLGA"/>
    <property type="match status" value="1"/>
</dbReference>
<sequence length="248" mass="27267">MACSCFYKWNGTLLSCLFILLSSLLPLSLSLGSVLSVNEQIEAEFTQLIARELKQWQQQSGVKSLHHEVAIRVPSGAANLEVCSDALTIDGATGLAFGNIQRRIECRPQGWSMFVRANVKVRVSIPVANRAMKRGELVSRSDLDWLSITLRSSDRNLATRLDEIVGRQVIRGLRRHKAIQVQSLSAPQWVNIGDKVIIEARSDGFYANMKGEALESGGEGQAIRVKNLSSGKVITAYPTAKGRVATQF</sequence>
<keyword evidence="10" id="KW-1185">Reference proteome</keyword>
<dbReference type="InterPro" id="IPR039246">
    <property type="entry name" value="Flagellar_FlgA"/>
</dbReference>
<dbReference type="RefSeq" id="WP_077750694.1">
    <property type="nucleotide sequence ID" value="NZ_CP014782.1"/>
</dbReference>
<dbReference type="NCBIfam" id="TIGR03170">
    <property type="entry name" value="flgA_cterm"/>
    <property type="match status" value="1"/>
</dbReference>
<comment type="subcellular location">
    <subcellularLocation>
        <location evidence="1 7">Periplasm</location>
    </subcellularLocation>
</comment>
<evidence type="ECO:0000256" key="4">
    <source>
        <dbReference type="ARBA" id="ARBA00022729"/>
    </source>
</evidence>
<keyword evidence="9" id="KW-0282">Flagellum</keyword>
<evidence type="ECO:0000256" key="5">
    <source>
        <dbReference type="ARBA" id="ARBA00022764"/>
    </source>
</evidence>
<dbReference type="GO" id="GO:0042597">
    <property type="term" value="C:periplasmic space"/>
    <property type="evidence" value="ECO:0007669"/>
    <property type="project" value="UniProtKB-SubCell"/>
</dbReference>
<evidence type="ECO:0000313" key="10">
    <source>
        <dbReference type="Proteomes" id="UP000189545"/>
    </source>
</evidence>
<evidence type="ECO:0000256" key="7">
    <source>
        <dbReference type="RuleBase" id="RU362063"/>
    </source>
</evidence>
<dbReference type="CDD" id="cd11614">
    <property type="entry name" value="SAF_CpaB_FlgA_like"/>
    <property type="match status" value="1"/>
</dbReference>
<keyword evidence="9" id="KW-0966">Cell projection</keyword>
<dbReference type="PANTHER" id="PTHR36307">
    <property type="entry name" value="FLAGELLA BASAL BODY P-RING FORMATION PROTEIN FLGA"/>
    <property type="match status" value="1"/>
</dbReference>
<organism evidence="9 10">
    <name type="scientific">Shewanella psychrophila</name>
    <dbReference type="NCBI Taxonomy" id="225848"/>
    <lineage>
        <taxon>Bacteria</taxon>
        <taxon>Pseudomonadati</taxon>
        <taxon>Pseudomonadota</taxon>
        <taxon>Gammaproteobacteria</taxon>
        <taxon>Alteromonadales</taxon>
        <taxon>Shewanellaceae</taxon>
        <taxon>Shewanella</taxon>
    </lineage>
</organism>
<proteinExistence type="inferred from homology"/>
<dbReference type="Proteomes" id="UP000189545">
    <property type="component" value="Chromosome"/>
</dbReference>
<evidence type="ECO:0000256" key="2">
    <source>
        <dbReference type="ARBA" id="ARBA00010474"/>
    </source>
</evidence>
<dbReference type="STRING" id="225848.Sps_00109"/>
<protein>
    <recommendedName>
        <fullName evidence="3 7">Flagella basal body P-ring formation protein FlgA</fullName>
    </recommendedName>
</protein>
<keyword evidence="4" id="KW-0732">Signal</keyword>
<evidence type="ECO:0000256" key="6">
    <source>
        <dbReference type="ARBA" id="ARBA00025643"/>
    </source>
</evidence>
<evidence type="ECO:0000313" key="9">
    <source>
        <dbReference type="EMBL" id="AQS35330.1"/>
    </source>
</evidence>
<dbReference type="OrthoDB" id="5729023at2"/>
<dbReference type="InterPro" id="IPR017585">
    <property type="entry name" value="SAF_FlgA"/>
</dbReference>
<keyword evidence="5 7" id="KW-0574">Periplasm</keyword>
<dbReference type="EMBL" id="CP014782">
    <property type="protein sequence ID" value="AQS35330.1"/>
    <property type="molecule type" value="Genomic_DNA"/>
</dbReference>
<name>A0A1S6HII3_9GAMM</name>
<dbReference type="AlphaFoldDB" id="A0A1S6HII3"/>
<dbReference type="GO" id="GO:0044780">
    <property type="term" value="P:bacterial-type flagellum assembly"/>
    <property type="evidence" value="ECO:0007669"/>
    <property type="project" value="InterPro"/>
</dbReference>
<accession>A0A1S6HII3</accession>
<dbReference type="InterPro" id="IPR013974">
    <property type="entry name" value="SAF"/>
</dbReference>
<comment type="function">
    <text evidence="6 7">Involved in the assembly process of the P-ring formation. It may associate with FlgF on the rod constituting a structure essential for the P-ring assembly or may act as a modulator protein for the P-ring assembly.</text>
</comment>